<evidence type="ECO:0000256" key="1">
    <source>
        <dbReference type="ARBA" id="ARBA00004477"/>
    </source>
</evidence>
<feature type="transmembrane region" description="Helical" evidence="15">
    <location>
        <begin position="530"/>
        <end position="552"/>
    </location>
</feature>
<protein>
    <recommendedName>
        <fullName evidence="13">GPI-anchor transamidase component GPAA1</fullName>
    </recommendedName>
    <alternativeName>
        <fullName evidence="10">GAA1 protein homolog</fullName>
    </alternativeName>
    <alternativeName>
        <fullName evidence="14">Glycosylphosphatidylinositol anchor attachment 1 protein</fullName>
    </alternativeName>
</protein>
<keyword evidence="9" id="KW-0325">Glycoprotein</keyword>
<dbReference type="Pfam" id="PF04114">
    <property type="entry name" value="Gaa1"/>
    <property type="match status" value="1"/>
</dbReference>
<feature type="transmembrane region" description="Helical" evidence="15">
    <location>
        <begin position="350"/>
        <end position="375"/>
    </location>
</feature>
<dbReference type="PIRSF" id="PIRSF036762">
    <property type="entry name" value="GAA1"/>
    <property type="match status" value="1"/>
</dbReference>
<evidence type="ECO:0000256" key="12">
    <source>
        <dbReference type="ARBA" id="ARBA00093557"/>
    </source>
</evidence>
<feature type="transmembrane region" description="Helical" evidence="15">
    <location>
        <begin position="474"/>
        <end position="496"/>
    </location>
</feature>
<comment type="subunit">
    <text evidence="12">Heteropentamer. Part of the GPI-anchor transamidase complex, consisting of PIGK, PIGT, PIGS, PIGU and GAA1. Interacts with PIGK.</text>
</comment>
<evidence type="ECO:0000256" key="5">
    <source>
        <dbReference type="ARBA" id="ARBA00022824"/>
    </source>
</evidence>
<comment type="subcellular location">
    <subcellularLocation>
        <location evidence="1">Endoplasmic reticulum membrane</location>
        <topology evidence="1">Multi-pass membrane protein</topology>
    </subcellularLocation>
</comment>
<evidence type="ECO:0000256" key="2">
    <source>
        <dbReference type="ARBA" id="ARBA00004687"/>
    </source>
</evidence>
<dbReference type="GO" id="GO:0016255">
    <property type="term" value="P:attachment of GPI anchor to protein"/>
    <property type="evidence" value="ECO:0007669"/>
    <property type="project" value="TreeGrafter"/>
</dbReference>
<dbReference type="Gene3D" id="3.40.630.10">
    <property type="entry name" value="Zn peptidases"/>
    <property type="match status" value="1"/>
</dbReference>
<evidence type="ECO:0000256" key="4">
    <source>
        <dbReference type="ARBA" id="ARBA00022692"/>
    </source>
</evidence>
<name>A0A3P8VUL8_CYNSE</name>
<comment type="pathway">
    <text evidence="2">Glycolipid biosynthesis; glycosylphosphatidylinositol-anchor biosynthesis.</text>
</comment>
<sequence length="553" mass="62015">MGLLSDPNRRRALINLLTRLNAPICGMPVDWLVKTMQARGLEVFTQSFSRTLPFPDENKERYMVKGTNVYGILRAPRAPRTEALVLSASCSPGDENNQAVGLLLGLAQYFRNQIYFAKDLIFLVNEHDLIGMQAWLEGYHHTNTTGMDWTPLHGRGGSIQAALSLELNSHVVTSLDLVLEGLNGQLPNLDLANLFYAFCQKLSVLCTIEGKLQRNDWDSVSGYSQAVQTMMLMVMKQASGRPWGDHGLFLRYHIEAATIKGINSFRQDKTDATTIGRLLEGMYRKLNNLLERLHQSYFFYLMPSLSNFVSIGYYMPAFGLLAVILLLRALDLWVQLVTPPPRNEERVNDIAQSCPGVLSILIPLVISHLTGVALYMLPVRFQEMAVEHFPVSETEAVVLTAIAVYTAGLALPHNTHRYSSEGTEQGWRVLKLVAVLYLAVLLGCTALINFSLGFILALTLVPVAAFVTPHVPKVLSAFALVFLSPACTLLFSVFFYQELQEMPVSFQDGWILYLSVISQGILDHYLYGSLVYPLIALLVYPCWLLFWNILFWK</sequence>
<evidence type="ECO:0000256" key="7">
    <source>
        <dbReference type="ARBA" id="ARBA00023136"/>
    </source>
</evidence>
<dbReference type="PANTHER" id="PTHR13304">
    <property type="entry name" value="GLYCOSYLPHOSPHATIDYLINOSITOL ANCHOR ATTACHMENT 1 PROTEIN"/>
    <property type="match status" value="1"/>
</dbReference>
<dbReference type="Ensembl" id="ENSCSET00000017218.1">
    <property type="protein sequence ID" value="ENSCSEP00000017006.1"/>
    <property type="gene ID" value="ENSCSEG00000010913.1"/>
</dbReference>
<feature type="transmembrane region" description="Helical" evidence="15">
    <location>
        <begin position="311"/>
        <end position="330"/>
    </location>
</feature>
<dbReference type="FunFam" id="3.40.630.10:FF:000047">
    <property type="entry name" value="Glycosylphosphatidylinositol anchor attachment 1 protein"/>
    <property type="match status" value="1"/>
</dbReference>
<evidence type="ECO:0000313" key="17">
    <source>
        <dbReference type="Proteomes" id="UP000265120"/>
    </source>
</evidence>
<evidence type="ECO:0000256" key="11">
    <source>
        <dbReference type="ARBA" id="ARBA00093336"/>
    </source>
</evidence>
<feature type="transmembrane region" description="Helical" evidence="15">
    <location>
        <begin position="434"/>
        <end position="467"/>
    </location>
</feature>
<dbReference type="GO" id="GO:0042765">
    <property type="term" value="C:GPI-anchor transamidase complex"/>
    <property type="evidence" value="ECO:0007669"/>
    <property type="project" value="InterPro"/>
</dbReference>
<feature type="transmembrane region" description="Helical" evidence="15">
    <location>
        <begin position="396"/>
        <end position="414"/>
    </location>
</feature>
<evidence type="ECO:0000256" key="15">
    <source>
        <dbReference type="SAM" id="Phobius"/>
    </source>
</evidence>
<dbReference type="GeneTree" id="ENSGT00390000013685"/>
<organism evidence="16 17">
    <name type="scientific">Cynoglossus semilaevis</name>
    <name type="common">Tongue sole</name>
    <dbReference type="NCBI Taxonomy" id="244447"/>
    <lineage>
        <taxon>Eukaryota</taxon>
        <taxon>Metazoa</taxon>
        <taxon>Chordata</taxon>
        <taxon>Craniata</taxon>
        <taxon>Vertebrata</taxon>
        <taxon>Euteleostomi</taxon>
        <taxon>Actinopterygii</taxon>
        <taxon>Neopterygii</taxon>
        <taxon>Teleostei</taxon>
        <taxon>Neoteleostei</taxon>
        <taxon>Acanthomorphata</taxon>
        <taxon>Carangaria</taxon>
        <taxon>Pleuronectiformes</taxon>
        <taxon>Pleuronectoidei</taxon>
        <taxon>Cynoglossidae</taxon>
        <taxon>Cynoglossinae</taxon>
        <taxon>Cynoglossus</taxon>
    </lineage>
</organism>
<evidence type="ECO:0000256" key="3">
    <source>
        <dbReference type="ARBA" id="ARBA00022502"/>
    </source>
</evidence>
<reference evidence="16" key="3">
    <citation type="submission" date="2025-09" db="UniProtKB">
        <authorList>
            <consortium name="Ensembl"/>
        </authorList>
    </citation>
    <scope>IDENTIFICATION</scope>
</reference>
<keyword evidence="4 15" id="KW-0812">Transmembrane</keyword>
<evidence type="ECO:0000256" key="9">
    <source>
        <dbReference type="ARBA" id="ARBA00023180"/>
    </source>
</evidence>
<keyword evidence="7 15" id="KW-0472">Membrane</keyword>
<reference evidence="16" key="2">
    <citation type="submission" date="2025-08" db="UniProtKB">
        <authorList>
            <consortium name="Ensembl"/>
        </authorList>
    </citation>
    <scope>IDENTIFICATION</scope>
</reference>
<reference evidence="16 17" key="1">
    <citation type="journal article" date="2014" name="Nat. Genet.">
        <title>Whole-genome sequence of a flatfish provides insights into ZW sex chromosome evolution and adaptation to a benthic lifestyle.</title>
        <authorList>
            <person name="Chen S."/>
            <person name="Zhang G."/>
            <person name="Shao C."/>
            <person name="Huang Q."/>
            <person name="Liu G."/>
            <person name="Zhang P."/>
            <person name="Song W."/>
            <person name="An N."/>
            <person name="Chalopin D."/>
            <person name="Volff J.N."/>
            <person name="Hong Y."/>
            <person name="Li Q."/>
            <person name="Sha Z."/>
            <person name="Zhou H."/>
            <person name="Xie M."/>
            <person name="Yu Q."/>
            <person name="Liu Y."/>
            <person name="Xiang H."/>
            <person name="Wang N."/>
            <person name="Wu K."/>
            <person name="Yang C."/>
            <person name="Zhou Q."/>
            <person name="Liao X."/>
            <person name="Yang L."/>
            <person name="Hu Q."/>
            <person name="Zhang J."/>
            <person name="Meng L."/>
            <person name="Jin L."/>
            <person name="Tian Y."/>
            <person name="Lian J."/>
            <person name="Yang J."/>
            <person name="Miao G."/>
            <person name="Liu S."/>
            <person name="Liang Z."/>
            <person name="Yan F."/>
            <person name="Li Y."/>
            <person name="Sun B."/>
            <person name="Zhang H."/>
            <person name="Zhang J."/>
            <person name="Zhu Y."/>
            <person name="Du M."/>
            <person name="Zhao Y."/>
            <person name="Schartl M."/>
            <person name="Tang Q."/>
            <person name="Wang J."/>
        </authorList>
    </citation>
    <scope>NUCLEOTIDE SEQUENCE</scope>
</reference>
<dbReference type="AlphaFoldDB" id="A0A3P8VUL8"/>
<dbReference type="GO" id="GO:0006506">
    <property type="term" value="P:GPI anchor biosynthetic process"/>
    <property type="evidence" value="ECO:0007669"/>
    <property type="project" value="UniProtKB-KW"/>
</dbReference>
<evidence type="ECO:0000256" key="8">
    <source>
        <dbReference type="ARBA" id="ARBA00023157"/>
    </source>
</evidence>
<keyword evidence="3" id="KW-0337">GPI-anchor biosynthesis</keyword>
<dbReference type="Proteomes" id="UP000265120">
    <property type="component" value="Chromosome 20"/>
</dbReference>
<keyword evidence="8" id="KW-1015">Disulfide bond</keyword>
<evidence type="ECO:0000256" key="14">
    <source>
        <dbReference type="ARBA" id="ARBA00093661"/>
    </source>
</evidence>
<keyword evidence="6 15" id="KW-1133">Transmembrane helix</keyword>
<evidence type="ECO:0000256" key="10">
    <source>
        <dbReference type="ARBA" id="ARBA00083563"/>
    </source>
</evidence>
<keyword evidence="17" id="KW-1185">Reference proteome</keyword>
<comment type="function">
    <text evidence="11">Component of the glycosylphosphatidylinositol-anchor (GPI-anchor) transamidase (GPI-T) complex that catalyzes the formation of the linkage between a proprotein and a GPI-anchor and participates in GPI anchored protein biosynthesis. Binds GPI-anchor.</text>
</comment>
<evidence type="ECO:0000313" key="16">
    <source>
        <dbReference type="Ensembl" id="ENSCSEP00000017006.1"/>
    </source>
</evidence>
<dbReference type="InterPro" id="IPR007246">
    <property type="entry name" value="Gaa1"/>
</dbReference>
<evidence type="ECO:0000256" key="6">
    <source>
        <dbReference type="ARBA" id="ARBA00022989"/>
    </source>
</evidence>
<evidence type="ECO:0000256" key="13">
    <source>
        <dbReference type="ARBA" id="ARBA00093619"/>
    </source>
</evidence>
<proteinExistence type="predicted"/>
<keyword evidence="5" id="KW-0256">Endoplasmic reticulum</keyword>
<dbReference type="PANTHER" id="PTHR13304:SF0">
    <property type="entry name" value="GLYCOSYLPHOSPHATIDYLINOSITOL ANCHOR ATTACHMENT 1 PROTEIN"/>
    <property type="match status" value="1"/>
</dbReference>
<accession>A0A3P8VUL8</accession>